<dbReference type="PRINTS" id="PR01374">
    <property type="entry name" value="TONBPROTEIN"/>
</dbReference>
<evidence type="ECO:0000256" key="1">
    <source>
        <dbReference type="ARBA" id="ARBA00004383"/>
    </source>
</evidence>
<evidence type="ECO:0000256" key="7">
    <source>
        <dbReference type="ARBA" id="ARBA00022927"/>
    </source>
</evidence>
<evidence type="ECO:0000256" key="3">
    <source>
        <dbReference type="ARBA" id="ARBA00022448"/>
    </source>
</evidence>
<dbReference type="PANTHER" id="PTHR33446:SF2">
    <property type="entry name" value="PROTEIN TONB"/>
    <property type="match status" value="1"/>
</dbReference>
<dbReference type="RefSeq" id="WP_208555068.1">
    <property type="nucleotide sequence ID" value="NZ_CP072011.1"/>
</dbReference>
<evidence type="ECO:0000256" key="10">
    <source>
        <dbReference type="RuleBase" id="RU362123"/>
    </source>
</evidence>
<name>A0A8B6UQK7_9PSED</name>
<evidence type="ECO:0000313" key="14">
    <source>
        <dbReference type="Proteomes" id="UP000663914"/>
    </source>
</evidence>
<evidence type="ECO:0000256" key="9">
    <source>
        <dbReference type="ARBA" id="ARBA00023136"/>
    </source>
</evidence>
<comment type="function">
    <text evidence="10">Interacts with outer membrane receptor proteins that carry out high-affinity binding and energy dependent uptake into the periplasmic space of specific substrates. It could act to transduce energy from the cytoplasmic membrane to specific energy-requiring processes in the outer membrane, resulting in the release into the periplasm of ligands bound by these outer membrane proteins.</text>
</comment>
<dbReference type="GO" id="GO:0098797">
    <property type="term" value="C:plasma membrane protein complex"/>
    <property type="evidence" value="ECO:0007669"/>
    <property type="project" value="TreeGrafter"/>
</dbReference>
<feature type="region of interest" description="Disordered" evidence="11">
    <location>
        <begin position="51"/>
        <end position="158"/>
    </location>
</feature>
<dbReference type="InterPro" id="IPR051045">
    <property type="entry name" value="TonB-dependent_transducer"/>
</dbReference>
<dbReference type="GO" id="GO:0030288">
    <property type="term" value="C:outer membrane-bounded periplasmic space"/>
    <property type="evidence" value="ECO:0007669"/>
    <property type="project" value="InterPro"/>
</dbReference>
<accession>A0A8B6UQK7</accession>
<sequence length="254" mass="27698">MINTRQKLTRYGASLAVVLGVHALAIALALNWTSRPPIELPPQAMMVELAPLPAPPPPAPPKVVTPPRPPEPVEELPLPKVAEAPKPEISVPKPVKPKPKPKPQPPKPKPVEEKKPEPPKEEPSEKKPSDTQPTQAPTEKSAQPAPGPSPAQMAAKASWQGKLLTHLAKYKKYPLRARQMNKEGTNRLRFVVDAQGNVLSFKLVDSAGTESLDKATLDMIRDAQPLPKPPAEMLTNGSVEIVAPFVYSIEKRRR</sequence>
<evidence type="ECO:0000256" key="8">
    <source>
        <dbReference type="ARBA" id="ARBA00022989"/>
    </source>
</evidence>
<dbReference type="InterPro" id="IPR006260">
    <property type="entry name" value="TonB/TolA_C"/>
</dbReference>
<keyword evidence="7 10" id="KW-0653">Protein transport</keyword>
<evidence type="ECO:0000256" key="6">
    <source>
        <dbReference type="ARBA" id="ARBA00022692"/>
    </source>
</evidence>
<feature type="compositionally biased region" description="Pro residues" evidence="11">
    <location>
        <begin position="52"/>
        <end position="70"/>
    </location>
</feature>
<reference evidence="13" key="1">
    <citation type="book" date="2019" name="MICROBIAL BIOTECHNOLOGY" publisher="Unknown Publisher">
        <title>Optimization of recombineering for directed mutagenesis of bacteria Pseudomonas corrugata 3'.</title>
        <authorList>
            <person name="Buinitskaja S.V."/>
            <person name="Pilipenok N."/>
            <person name="Valentovich L.N."/>
        </authorList>
    </citation>
    <scope>NUCLEOTIDE SEQUENCE</scope>
    <source>
        <strain evidence="13">3prime</strain>
    </source>
</reference>
<keyword evidence="4 10" id="KW-1003">Cell membrane</keyword>
<dbReference type="NCBIfam" id="TIGR01352">
    <property type="entry name" value="tonB_Cterm"/>
    <property type="match status" value="1"/>
</dbReference>
<dbReference type="PANTHER" id="PTHR33446">
    <property type="entry name" value="PROTEIN TONB-RELATED"/>
    <property type="match status" value="1"/>
</dbReference>
<comment type="subcellular location">
    <subcellularLocation>
        <location evidence="1 10">Cell inner membrane</location>
        <topology evidence="1 10">Single-pass membrane protein</topology>
        <orientation evidence="1 10">Periplasmic side</orientation>
    </subcellularLocation>
</comment>
<dbReference type="InterPro" id="IPR037682">
    <property type="entry name" value="TonB_C"/>
</dbReference>
<evidence type="ECO:0000256" key="5">
    <source>
        <dbReference type="ARBA" id="ARBA00022519"/>
    </source>
</evidence>
<evidence type="ECO:0000313" key="13">
    <source>
        <dbReference type="EMBL" id="QTH14184.1"/>
    </source>
</evidence>
<protein>
    <recommendedName>
        <fullName evidence="10">Protein TonB</fullName>
    </recommendedName>
</protein>
<dbReference type="Pfam" id="PF03544">
    <property type="entry name" value="TonB_C"/>
    <property type="match status" value="1"/>
</dbReference>
<keyword evidence="9" id="KW-0472">Membrane</keyword>
<dbReference type="PROSITE" id="PS52015">
    <property type="entry name" value="TONB_CTD"/>
    <property type="match status" value="1"/>
</dbReference>
<dbReference type="InterPro" id="IPR003538">
    <property type="entry name" value="TonB"/>
</dbReference>
<reference evidence="13" key="2">
    <citation type="submission" date="2021-03" db="EMBL/GenBank/DDBJ databases">
        <authorList>
            <person name="Valentovich L.N."/>
            <person name="Akhremchuk A.E."/>
            <person name="Miamin V.E."/>
        </authorList>
    </citation>
    <scope>NUCLEOTIDE SEQUENCE</scope>
    <source>
        <strain evidence="13">3prime</strain>
    </source>
</reference>
<dbReference type="EMBL" id="CP072011">
    <property type="protein sequence ID" value="QTH14184.1"/>
    <property type="molecule type" value="Genomic_DNA"/>
</dbReference>
<dbReference type="GO" id="GO:0055085">
    <property type="term" value="P:transmembrane transport"/>
    <property type="evidence" value="ECO:0007669"/>
    <property type="project" value="InterPro"/>
</dbReference>
<proteinExistence type="inferred from homology"/>
<keyword evidence="3 10" id="KW-0813">Transport</keyword>
<evidence type="ECO:0000256" key="2">
    <source>
        <dbReference type="ARBA" id="ARBA00006555"/>
    </source>
</evidence>
<dbReference type="GO" id="GO:0031992">
    <property type="term" value="F:energy transducer activity"/>
    <property type="evidence" value="ECO:0007669"/>
    <property type="project" value="InterPro"/>
</dbReference>
<comment type="similarity">
    <text evidence="2 10">Belongs to the TonB family.</text>
</comment>
<keyword evidence="10" id="KW-0735">Signal-anchor</keyword>
<keyword evidence="5 10" id="KW-0997">Cell inner membrane</keyword>
<dbReference type="GO" id="GO:0015031">
    <property type="term" value="P:protein transport"/>
    <property type="evidence" value="ECO:0007669"/>
    <property type="project" value="UniProtKB-UniRule"/>
</dbReference>
<evidence type="ECO:0000256" key="11">
    <source>
        <dbReference type="SAM" id="MobiDB-lite"/>
    </source>
</evidence>
<feature type="compositionally biased region" description="Low complexity" evidence="11">
    <location>
        <begin position="75"/>
        <end position="93"/>
    </location>
</feature>
<feature type="compositionally biased region" description="Basic and acidic residues" evidence="11">
    <location>
        <begin position="109"/>
        <end position="129"/>
    </location>
</feature>
<keyword evidence="8" id="KW-1133">Transmembrane helix</keyword>
<keyword evidence="6" id="KW-0812">Transmembrane</keyword>
<gene>
    <name evidence="13" type="ORF">C4C32_27230</name>
</gene>
<evidence type="ECO:0000259" key="12">
    <source>
        <dbReference type="PROSITE" id="PS52015"/>
    </source>
</evidence>
<feature type="compositionally biased region" description="Polar residues" evidence="11">
    <location>
        <begin position="130"/>
        <end position="140"/>
    </location>
</feature>
<organism evidence="13 14">
    <name type="scientific">Pseudomonas corrugata</name>
    <dbReference type="NCBI Taxonomy" id="47879"/>
    <lineage>
        <taxon>Bacteria</taxon>
        <taxon>Pseudomonadati</taxon>
        <taxon>Pseudomonadota</taxon>
        <taxon>Gammaproteobacteria</taxon>
        <taxon>Pseudomonadales</taxon>
        <taxon>Pseudomonadaceae</taxon>
        <taxon>Pseudomonas</taxon>
    </lineage>
</organism>
<evidence type="ECO:0000256" key="4">
    <source>
        <dbReference type="ARBA" id="ARBA00022475"/>
    </source>
</evidence>
<dbReference type="SUPFAM" id="SSF74653">
    <property type="entry name" value="TolA/TonB C-terminal domain"/>
    <property type="match status" value="1"/>
</dbReference>
<dbReference type="Gene3D" id="3.30.1150.10">
    <property type="match status" value="1"/>
</dbReference>
<feature type="domain" description="TonB C-terminal" evidence="12">
    <location>
        <begin position="158"/>
        <end position="254"/>
    </location>
</feature>
<dbReference type="GO" id="GO:0015891">
    <property type="term" value="P:siderophore transport"/>
    <property type="evidence" value="ECO:0007669"/>
    <property type="project" value="InterPro"/>
</dbReference>
<dbReference type="AlphaFoldDB" id="A0A8B6UQK7"/>
<dbReference type="Proteomes" id="UP000663914">
    <property type="component" value="Chromosome"/>
</dbReference>